<accession>Q0TX97</accession>
<dbReference type="VEuPathDB" id="FungiDB:JI435_159200"/>
<proteinExistence type="predicted"/>
<name>Q0TX97_PHANO</name>
<dbReference type="InParanoid" id="Q0TX97"/>
<evidence type="ECO:0000313" key="1">
    <source>
        <dbReference type="EMBL" id="EAT76758.1"/>
    </source>
</evidence>
<gene>
    <name evidence="1" type="ORF">SNOG_15920</name>
</gene>
<dbReference type="EMBL" id="CH445365">
    <property type="protein sequence ID" value="EAT76758.1"/>
    <property type="molecule type" value="Genomic_DNA"/>
</dbReference>
<evidence type="ECO:0000313" key="2">
    <source>
        <dbReference type="Proteomes" id="UP000001055"/>
    </source>
</evidence>
<dbReference type="Proteomes" id="UP000001055">
    <property type="component" value="Unassembled WGS sequence"/>
</dbReference>
<protein>
    <submittedName>
        <fullName evidence="1">Uncharacterized protein</fullName>
    </submittedName>
</protein>
<dbReference type="GeneID" id="5982984"/>
<reference evidence="2" key="1">
    <citation type="journal article" date="2007" name="Plant Cell">
        <title>Dothideomycete-plant interactions illuminated by genome sequencing and EST analysis of the wheat pathogen Stagonospora nodorum.</title>
        <authorList>
            <person name="Hane J.K."/>
            <person name="Lowe R.G."/>
            <person name="Solomon P.S."/>
            <person name="Tan K.C."/>
            <person name="Schoch C.L."/>
            <person name="Spatafora J.W."/>
            <person name="Crous P.W."/>
            <person name="Kodira C."/>
            <person name="Birren B.W."/>
            <person name="Galagan J.E."/>
            <person name="Torriani S.F."/>
            <person name="McDonald B.A."/>
            <person name="Oliver R.P."/>
        </authorList>
    </citation>
    <scope>NUCLEOTIDE SEQUENCE [LARGE SCALE GENOMIC DNA]</scope>
    <source>
        <strain evidence="2">SN15 / ATCC MYA-4574 / FGSC 10173</strain>
    </source>
</reference>
<dbReference type="AlphaFoldDB" id="Q0TX97"/>
<dbReference type="RefSeq" id="XP_001806054.1">
    <property type="nucleotide sequence ID" value="XM_001806002.1"/>
</dbReference>
<dbReference type="KEGG" id="pno:SNOG_15920"/>
<sequence>MNGRNLCPCDKQTNENERFKNQVDGWRAPLATTTNSCVPHVDAFTLFLRKISIARRKPSKDFKPSPSSTVALLLGFWPEDPLFAKSRKGGLEDLVASVANYKVVQVNLPSRLRGRRSVVFIFVLGFAADGGGSFFDETSYRCVFQVRVPERVPEDVVWVLEAVARSVGAGDDPGKVYEPYTVVLPRSRVLIVGGF</sequence>
<organism evidence="1 2">
    <name type="scientific">Phaeosphaeria nodorum (strain SN15 / ATCC MYA-4574 / FGSC 10173)</name>
    <name type="common">Glume blotch fungus</name>
    <name type="synonym">Parastagonospora nodorum</name>
    <dbReference type="NCBI Taxonomy" id="321614"/>
    <lineage>
        <taxon>Eukaryota</taxon>
        <taxon>Fungi</taxon>
        <taxon>Dikarya</taxon>
        <taxon>Ascomycota</taxon>
        <taxon>Pezizomycotina</taxon>
        <taxon>Dothideomycetes</taxon>
        <taxon>Pleosporomycetidae</taxon>
        <taxon>Pleosporales</taxon>
        <taxon>Pleosporineae</taxon>
        <taxon>Phaeosphaeriaceae</taxon>
        <taxon>Parastagonospora</taxon>
    </lineage>
</organism>